<evidence type="ECO:0000256" key="3">
    <source>
        <dbReference type="ARBA" id="ARBA00022884"/>
    </source>
</evidence>
<evidence type="ECO:0000256" key="2">
    <source>
        <dbReference type="ARBA" id="ARBA00022801"/>
    </source>
</evidence>
<proteinExistence type="predicted"/>
<dbReference type="GO" id="GO:0004045">
    <property type="term" value="F:peptidyl-tRNA hydrolase activity"/>
    <property type="evidence" value="ECO:0007669"/>
    <property type="project" value="InterPro"/>
</dbReference>
<keyword evidence="5" id="KW-1185">Reference proteome</keyword>
<evidence type="ECO:0000256" key="1">
    <source>
        <dbReference type="ARBA" id="ARBA00022555"/>
    </source>
</evidence>
<dbReference type="Proteomes" id="UP001412239">
    <property type="component" value="Unassembled WGS sequence"/>
</dbReference>
<keyword evidence="3" id="KW-0694">RNA-binding</keyword>
<evidence type="ECO:0000313" key="5">
    <source>
        <dbReference type="Proteomes" id="UP001412239"/>
    </source>
</evidence>
<evidence type="ECO:0000313" key="4">
    <source>
        <dbReference type="EMBL" id="CUS10935.1"/>
    </source>
</evidence>
<dbReference type="PANTHER" id="PTHR17224:SF1">
    <property type="entry name" value="PEPTIDYL-TRNA HYDROLASE"/>
    <property type="match status" value="1"/>
</dbReference>
<dbReference type="SUPFAM" id="SSF53178">
    <property type="entry name" value="Peptidyl-tRNA hydrolase-like"/>
    <property type="match status" value="1"/>
</dbReference>
<dbReference type="Pfam" id="PF01195">
    <property type="entry name" value="Pept_tRNA_hydro"/>
    <property type="match status" value="2"/>
</dbReference>
<keyword evidence="1" id="KW-0820">tRNA-binding</keyword>
<gene>
    <name evidence="4" type="ORF">GSTUAT00004966001</name>
</gene>
<sequence>MNKYTFIPILLASANPSRTSLFTITRCCRSGTHSTAHSGIRAFTTAQGLMAQQRRILVCSIGNPGKYLNTRHSAGHTLSNLLQETLAFPPFRKNTSYGGDVSVGRFDSTYTLFQSPSLMNISGGSVKKAWKAFMAELSNEEKGNALLVVLHDELEAALGRVKVKKGGSAKGHNGIVSCAESLGSKVGAVLPLTTLEGGKGGRGEGEEANDETHSQQDFCRIGIGIGRPDSRDRDTVSEYVLGKMTSYEKDTLKMESLPEVLAALEKLSAV</sequence>
<accession>A0A292PW31</accession>
<dbReference type="InterPro" id="IPR036416">
    <property type="entry name" value="Pept_tRNA_hydro_sf"/>
</dbReference>
<dbReference type="Gene3D" id="3.40.50.1470">
    <property type="entry name" value="Peptidyl-tRNA hydrolase"/>
    <property type="match status" value="1"/>
</dbReference>
<dbReference type="PANTHER" id="PTHR17224">
    <property type="entry name" value="PEPTIDYL-TRNA HYDROLASE"/>
    <property type="match status" value="1"/>
</dbReference>
<protein>
    <recommendedName>
        <fullName evidence="6">Peptidyl-tRNA hydrolase</fullName>
    </recommendedName>
</protein>
<reference evidence="4" key="1">
    <citation type="submission" date="2015-10" db="EMBL/GenBank/DDBJ databases">
        <authorList>
            <person name="Regsiter A."/>
            <person name="william w."/>
        </authorList>
    </citation>
    <scope>NUCLEOTIDE SEQUENCE</scope>
    <source>
        <strain evidence="4">Montdore</strain>
    </source>
</reference>
<evidence type="ECO:0008006" key="6">
    <source>
        <dbReference type="Google" id="ProtNLM"/>
    </source>
</evidence>
<dbReference type="InterPro" id="IPR001328">
    <property type="entry name" value="Pept_tRNA_hydro"/>
</dbReference>
<name>A0A292PW31_9PEZI</name>
<organism evidence="4 5">
    <name type="scientific">Tuber aestivum</name>
    <name type="common">summer truffle</name>
    <dbReference type="NCBI Taxonomy" id="59557"/>
    <lineage>
        <taxon>Eukaryota</taxon>
        <taxon>Fungi</taxon>
        <taxon>Dikarya</taxon>
        <taxon>Ascomycota</taxon>
        <taxon>Pezizomycotina</taxon>
        <taxon>Pezizomycetes</taxon>
        <taxon>Pezizales</taxon>
        <taxon>Tuberaceae</taxon>
        <taxon>Tuber</taxon>
    </lineage>
</organism>
<keyword evidence="2" id="KW-0378">Hydrolase</keyword>
<dbReference type="GO" id="GO:0000049">
    <property type="term" value="F:tRNA binding"/>
    <property type="evidence" value="ECO:0007669"/>
    <property type="project" value="UniProtKB-KW"/>
</dbReference>
<dbReference type="AlphaFoldDB" id="A0A292PW31"/>
<dbReference type="EMBL" id="LN891036">
    <property type="protein sequence ID" value="CUS10935.1"/>
    <property type="molecule type" value="Genomic_DNA"/>
</dbReference>